<evidence type="ECO:0000256" key="5">
    <source>
        <dbReference type="ARBA" id="ARBA00033748"/>
    </source>
</evidence>
<dbReference type="InterPro" id="IPR011251">
    <property type="entry name" value="Luciferase-like_dom"/>
</dbReference>
<proteinExistence type="inferred from homology"/>
<feature type="domain" description="Luciferase-like" evidence="7">
    <location>
        <begin position="26"/>
        <end position="278"/>
    </location>
</feature>
<evidence type="ECO:0000256" key="4">
    <source>
        <dbReference type="ARBA" id="ARBA00023033"/>
    </source>
</evidence>
<dbReference type="GO" id="GO:0016705">
    <property type="term" value="F:oxidoreductase activity, acting on paired donors, with incorporation or reduction of molecular oxygen"/>
    <property type="evidence" value="ECO:0007669"/>
    <property type="project" value="InterPro"/>
</dbReference>
<dbReference type="InterPro" id="IPR036661">
    <property type="entry name" value="Luciferase-like_sf"/>
</dbReference>
<dbReference type="Gene3D" id="3.20.20.30">
    <property type="entry name" value="Luciferase-like domain"/>
    <property type="match status" value="1"/>
</dbReference>
<comment type="caution">
    <text evidence="8">The sequence shown here is derived from an EMBL/GenBank/DDBJ whole genome shotgun (WGS) entry which is preliminary data.</text>
</comment>
<organism evidence="8 9">
    <name type="scientific">Nakamurella leprariae</name>
    <dbReference type="NCBI Taxonomy" id="2803911"/>
    <lineage>
        <taxon>Bacteria</taxon>
        <taxon>Bacillati</taxon>
        <taxon>Actinomycetota</taxon>
        <taxon>Actinomycetes</taxon>
        <taxon>Nakamurellales</taxon>
        <taxon>Nakamurellaceae</taxon>
        <taxon>Nakamurella</taxon>
    </lineage>
</organism>
<dbReference type="AlphaFoldDB" id="A0A939C115"/>
<dbReference type="Pfam" id="PF00296">
    <property type="entry name" value="Bac_luciferase"/>
    <property type="match status" value="1"/>
</dbReference>
<dbReference type="InterPro" id="IPR016215">
    <property type="entry name" value="NTA_MOA"/>
</dbReference>
<comment type="similarity">
    <text evidence="5">Belongs to the NtaA/SnaA/DszA monooxygenase family.</text>
</comment>
<gene>
    <name evidence="8" type="ORF">JL106_05350</name>
</gene>
<dbReference type="GO" id="GO:0004497">
    <property type="term" value="F:monooxygenase activity"/>
    <property type="evidence" value="ECO:0007669"/>
    <property type="project" value="UniProtKB-KW"/>
</dbReference>
<dbReference type="InterPro" id="IPR051260">
    <property type="entry name" value="Diverse_substr_monoxygenases"/>
</dbReference>
<dbReference type="RefSeq" id="WP_205259664.1">
    <property type="nucleotide sequence ID" value="NZ_JAERWK010000007.1"/>
</dbReference>
<keyword evidence="9" id="KW-1185">Reference proteome</keyword>
<dbReference type="Proteomes" id="UP000663792">
    <property type="component" value="Unassembled WGS sequence"/>
</dbReference>
<keyword evidence="1 6" id="KW-0285">Flavoprotein</keyword>
<dbReference type="PIRSF" id="PIRSF000337">
    <property type="entry name" value="NTA_MOA"/>
    <property type="match status" value="1"/>
</dbReference>
<evidence type="ECO:0000313" key="9">
    <source>
        <dbReference type="Proteomes" id="UP000663792"/>
    </source>
</evidence>
<sequence length="365" mass="39002">MLFAVSVDGPGSHPAAWHDEVVPRTSTLDPTRLTESVRTAARAGFAFAVFADRLAPRHGGDDLRYDAVTLAARLAPVTTSIGIVPEVSAPLTEPYHVSKAVATLDFISGGRAGWNPRPTVDPAEARYAGRPEVASVEERLAWADEHLEITRRLWDSWEDDAVIRDVDAARYLDAGKLHRVDFRGRHFAVRGPSTTPRPPQGHPVTVIDVVDDASTALAVRHADVAVVHAEDIDELRERRAEVAAALEAAGRRSSTRILGRLAAFGDSRTEAGERLRRRLDEIAGPITGALTVTGPVADIVDEVRTAVTIAAVDGFLVLPPTVTGGLQVWTDAVLPALHLPVPPAGAALRDRLGLTRPANSLVAAS</sequence>
<dbReference type="SUPFAM" id="SSF51679">
    <property type="entry name" value="Bacterial luciferase-like"/>
    <property type="match status" value="1"/>
</dbReference>
<evidence type="ECO:0000256" key="3">
    <source>
        <dbReference type="ARBA" id="ARBA00023002"/>
    </source>
</evidence>
<protein>
    <submittedName>
        <fullName evidence="8">LLM class flavin-dependent oxidoreductase</fullName>
    </submittedName>
</protein>
<feature type="binding site" evidence="6">
    <location>
        <position position="52"/>
    </location>
    <ligand>
        <name>FMN</name>
        <dbReference type="ChEBI" id="CHEBI:58210"/>
    </ligand>
</feature>
<evidence type="ECO:0000256" key="2">
    <source>
        <dbReference type="ARBA" id="ARBA00022643"/>
    </source>
</evidence>
<dbReference type="PANTHER" id="PTHR30011:SF16">
    <property type="entry name" value="C2H2 FINGER DOMAIN TRANSCRIPTION FACTOR (EUROFUNG)-RELATED"/>
    <property type="match status" value="1"/>
</dbReference>
<dbReference type="EMBL" id="JAERWK010000007">
    <property type="protein sequence ID" value="MBM9466707.1"/>
    <property type="molecule type" value="Genomic_DNA"/>
</dbReference>
<keyword evidence="2 6" id="KW-0288">FMN</keyword>
<evidence type="ECO:0000256" key="1">
    <source>
        <dbReference type="ARBA" id="ARBA00022630"/>
    </source>
</evidence>
<accession>A0A939C115</accession>
<evidence type="ECO:0000313" key="8">
    <source>
        <dbReference type="EMBL" id="MBM9466707.1"/>
    </source>
</evidence>
<dbReference type="PANTHER" id="PTHR30011">
    <property type="entry name" value="ALKANESULFONATE MONOOXYGENASE-RELATED"/>
    <property type="match status" value="1"/>
</dbReference>
<evidence type="ECO:0000259" key="7">
    <source>
        <dbReference type="Pfam" id="PF00296"/>
    </source>
</evidence>
<reference evidence="8" key="1">
    <citation type="submission" date="2021-01" db="EMBL/GenBank/DDBJ databases">
        <title>YIM 132084 draft genome.</title>
        <authorList>
            <person name="An D."/>
        </authorList>
    </citation>
    <scope>NUCLEOTIDE SEQUENCE</scope>
    <source>
        <strain evidence="8">YIM 132084</strain>
    </source>
</reference>
<name>A0A939C115_9ACTN</name>
<evidence type="ECO:0000256" key="6">
    <source>
        <dbReference type="PIRSR" id="PIRSR000337-1"/>
    </source>
</evidence>
<keyword evidence="3" id="KW-0560">Oxidoreductase</keyword>
<keyword evidence="4" id="KW-0503">Monooxygenase</keyword>